<evidence type="ECO:0000313" key="2">
    <source>
        <dbReference type="EMBL" id="GEL21998.1"/>
    </source>
</evidence>
<proteinExistence type="predicted"/>
<organism evidence="2 3">
    <name type="scientific">Pseudonocardia sulfidoxydans NBRC 16205</name>
    <dbReference type="NCBI Taxonomy" id="1223511"/>
    <lineage>
        <taxon>Bacteria</taxon>
        <taxon>Bacillati</taxon>
        <taxon>Actinomycetota</taxon>
        <taxon>Actinomycetes</taxon>
        <taxon>Pseudonocardiales</taxon>
        <taxon>Pseudonocardiaceae</taxon>
        <taxon>Pseudonocardia</taxon>
    </lineage>
</organism>
<dbReference type="SUPFAM" id="SSF53474">
    <property type="entry name" value="alpha/beta-Hydrolases"/>
    <property type="match status" value="1"/>
</dbReference>
<dbReference type="GO" id="GO:0016787">
    <property type="term" value="F:hydrolase activity"/>
    <property type="evidence" value="ECO:0007669"/>
    <property type="project" value="UniProtKB-KW"/>
</dbReference>
<reference evidence="2 3" key="1">
    <citation type="submission" date="2019-07" db="EMBL/GenBank/DDBJ databases">
        <title>Whole genome shotgun sequence of Pseudonocardia sulfidoxydans NBRC 16205.</title>
        <authorList>
            <person name="Hosoyama A."/>
            <person name="Uohara A."/>
            <person name="Ohji S."/>
            <person name="Ichikawa N."/>
        </authorList>
    </citation>
    <scope>NUCLEOTIDE SEQUENCE [LARGE SCALE GENOMIC DNA]</scope>
    <source>
        <strain evidence="2 3">NBRC 16205</strain>
    </source>
</reference>
<feature type="domain" description="AB hydrolase-1" evidence="1">
    <location>
        <begin position="20"/>
        <end position="246"/>
    </location>
</feature>
<evidence type="ECO:0000259" key="1">
    <source>
        <dbReference type="Pfam" id="PF00561"/>
    </source>
</evidence>
<dbReference type="InterPro" id="IPR029058">
    <property type="entry name" value="AB_hydrolase_fold"/>
</dbReference>
<accession>A0A511DG74</accession>
<dbReference type="AlphaFoldDB" id="A0A511DG74"/>
<gene>
    <name evidence="2" type="ORF">PSU4_09520</name>
</gene>
<dbReference type="Gene3D" id="3.40.50.1820">
    <property type="entry name" value="alpha/beta hydrolase"/>
    <property type="match status" value="1"/>
</dbReference>
<dbReference type="InterPro" id="IPR000073">
    <property type="entry name" value="AB_hydrolase_1"/>
</dbReference>
<dbReference type="Proteomes" id="UP000321685">
    <property type="component" value="Unassembled WGS sequence"/>
</dbReference>
<sequence length="258" mass="27504">MKATTARGTIEAGDVGEGRPVVLLHALALSGRLFDPIAAEWAPRRRVITPDARGHGGSDWDGRPFTGEDMADDVAALIETLVGGPADVIGMSMGGSTAVLLAQRRPDLVARLVLADATADYGPDRVQTWAERAEKAVNVPREKQVDFQIDRWFSPSFVEANADEVRRVCDIFVVTDSAAHAAACHALGTVAAVGELGTISAPTLVMVGDEDYATPPAMAEQLAAGIPDSRLEVLTATRHLSLIQRPDVWPEIEKHLDA</sequence>
<dbReference type="RefSeq" id="WP_147102722.1">
    <property type="nucleotide sequence ID" value="NZ_BJVJ01000005.1"/>
</dbReference>
<evidence type="ECO:0000313" key="3">
    <source>
        <dbReference type="Proteomes" id="UP000321685"/>
    </source>
</evidence>
<keyword evidence="2" id="KW-0378">Hydrolase</keyword>
<dbReference type="EMBL" id="BJVJ01000005">
    <property type="protein sequence ID" value="GEL21998.1"/>
    <property type="molecule type" value="Genomic_DNA"/>
</dbReference>
<dbReference type="InterPro" id="IPR050266">
    <property type="entry name" value="AB_hydrolase_sf"/>
</dbReference>
<name>A0A511DG74_9PSEU</name>
<dbReference type="PRINTS" id="PR00111">
    <property type="entry name" value="ABHYDROLASE"/>
</dbReference>
<dbReference type="PANTHER" id="PTHR43798">
    <property type="entry name" value="MONOACYLGLYCEROL LIPASE"/>
    <property type="match status" value="1"/>
</dbReference>
<dbReference type="OrthoDB" id="9802489at2"/>
<comment type="caution">
    <text evidence="2">The sequence shown here is derived from an EMBL/GenBank/DDBJ whole genome shotgun (WGS) entry which is preliminary data.</text>
</comment>
<dbReference type="Pfam" id="PF00561">
    <property type="entry name" value="Abhydrolase_1"/>
    <property type="match status" value="1"/>
</dbReference>
<protein>
    <submittedName>
        <fullName evidence="2">Lactone hydrolase</fullName>
    </submittedName>
</protein>
<keyword evidence="3" id="KW-1185">Reference proteome</keyword>